<dbReference type="SUPFAM" id="SSF56601">
    <property type="entry name" value="beta-lactamase/transpeptidase-like"/>
    <property type="match status" value="1"/>
</dbReference>
<dbReference type="InterPro" id="IPR050789">
    <property type="entry name" value="Diverse_Enzym_Activities"/>
</dbReference>
<dbReference type="Pfam" id="PF00144">
    <property type="entry name" value="Beta-lactamase"/>
    <property type="match status" value="1"/>
</dbReference>
<comment type="caution">
    <text evidence="2">The sequence shown here is derived from an EMBL/GenBank/DDBJ whole genome shotgun (WGS) entry which is preliminary data.</text>
</comment>
<dbReference type="Gene3D" id="3.40.710.10">
    <property type="entry name" value="DD-peptidase/beta-lactamase superfamily"/>
    <property type="match status" value="1"/>
</dbReference>
<accession>A0A3A3GJF3</accession>
<feature type="domain" description="Beta-lactamase-related" evidence="1">
    <location>
        <begin position="1"/>
        <end position="57"/>
    </location>
</feature>
<dbReference type="InterPro" id="IPR001466">
    <property type="entry name" value="Beta-lactam-related"/>
</dbReference>
<proteinExistence type="predicted"/>
<reference evidence="2 3" key="1">
    <citation type="submission" date="2018-09" db="EMBL/GenBank/DDBJ databases">
        <title>Paenibacillus SK2017-BO5.</title>
        <authorList>
            <person name="Piskunova J.V."/>
            <person name="Dubiley S.A."/>
            <person name="Severinov K.V."/>
        </authorList>
    </citation>
    <scope>NUCLEOTIDE SEQUENCE [LARGE SCALE GENOMIC DNA]</scope>
    <source>
        <strain evidence="2 3">BO5</strain>
    </source>
</reference>
<name>A0A3A3GJF3_PANTH</name>
<dbReference type="AlphaFoldDB" id="A0A3A3GJF3"/>
<dbReference type="EMBL" id="QYZD01000006">
    <property type="protein sequence ID" value="RJG24518.1"/>
    <property type="molecule type" value="Genomic_DNA"/>
</dbReference>
<evidence type="ECO:0000313" key="3">
    <source>
        <dbReference type="Proteomes" id="UP000266177"/>
    </source>
</evidence>
<dbReference type="GO" id="GO:0016787">
    <property type="term" value="F:hydrolase activity"/>
    <property type="evidence" value="ECO:0007669"/>
    <property type="project" value="UniProtKB-KW"/>
</dbReference>
<dbReference type="PANTHER" id="PTHR43283:SF3">
    <property type="entry name" value="BETA-LACTAMASE FAMILY PROTEIN (AFU_ORTHOLOGUE AFUA_5G07500)"/>
    <property type="match status" value="1"/>
</dbReference>
<sequence>MQLVVQGKLDLHTDINEYLSEFKVPATFGQPITLHHLLTHTGGFDEDYNGFSVRDYRDFEGLELYLKEHVDGGRNRTVSLGICI</sequence>
<protein>
    <submittedName>
        <fullName evidence="2">Class C beta-lactamase-related serine hydrolase</fullName>
    </submittedName>
</protein>
<dbReference type="OrthoDB" id="119951at2"/>
<organism evidence="2 3">
    <name type="scientific">Paenibacillus thiaminolyticus</name>
    <name type="common">Bacillus thiaminolyticus</name>
    <dbReference type="NCBI Taxonomy" id="49283"/>
    <lineage>
        <taxon>Bacteria</taxon>
        <taxon>Bacillati</taxon>
        <taxon>Bacillota</taxon>
        <taxon>Bacilli</taxon>
        <taxon>Bacillales</taxon>
        <taxon>Paenibacillaceae</taxon>
        <taxon>Paenibacillus</taxon>
    </lineage>
</organism>
<dbReference type="PANTHER" id="PTHR43283">
    <property type="entry name" value="BETA-LACTAMASE-RELATED"/>
    <property type="match status" value="1"/>
</dbReference>
<dbReference type="InterPro" id="IPR012338">
    <property type="entry name" value="Beta-lactam/transpept-like"/>
</dbReference>
<evidence type="ECO:0000259" key="1">
    <source>
        <dbReference type="Pfam" id="PF00144"/>
    </source>
</evidence>
<gene>
    <name evidence="2" type="ORF">DQX05_09345</name>
</gene>
<evidence type="ECO:0000313" key="2">
    <source>
        <dbReference type="EMBL" id="RJG24518.1"/>
    </source>
</evidence>
<keyword evidence="2" id="KW-0378">Hydrolase</keyword>
<dbReference type="Proteomes" id="UP000266177">
    <property type="component" value="Unassembled WGS sequence"/>
</dbReference>